<gene>
    <name evidence="6" type="ORF">Q4490_09525</name>
    <name evidence="7" type="ORF">Q8W30_12820</name>
</gene>
<dbReference type="EMBL" id="JAUYVO010000008">
    <property type="protein sequence ID" value="MDP2523453.1"/>
    <property type="molecule type" value="Genomic_DNA"/>
</dbReference>
<keyword evidence="2" id="KW-0378">Hydrolase</keyword>
<evidence type="ECO:0000259" key="5">
    <source>
        <dbReference type="Pfam" id="PF00149"/>
    </source>
</evidence>
<evidence type="ECO:0000313" key="8">
    <source>
        <dbReference type="Proteomes" id="UP001169862"/>
    </source>
</evidence>
<comment type="caution">
    <text evidence="6">The sequence shown here is derived from an EMBL/GenBank/DDBJ whole genome shotgun (WGS) entry which is preliminary data.</text>
</comment>
<evidence type="ECO:0000313" key="6">
    <source>
        <dbReference type="EMBL" id="MDO6453805.1"/>
    </source>
</evidence>
<sequence length="257" mass="28856">MALTRIVQVTDCHLQESPSQLHRGMSTEDRFDAVLSHLTGCERNIDLLWLTGDLAHHGYESSYRRLAAKVSGIAKNIIWLPGNHDDWLQMQSYPELCQPVWAPDLTPWAFISLNSIYEADGRGSGALGKEQRQWLMDQLAALQQDNRWVLIALHHPALNVGSQWQDQIKLSDADALLDIIEASSCVKGVLSGHLHQQHDLFVGGVPFWVTPATAPQYKARTREPTDELDKRLSLPGYRVFTLSDNGELTTDVVRVDV</sequence>
<evidence type="ECO:0000256" key="4">
    <source>
        <dbReference type="ARBA" id="ARBA00025742"/>
    </source>
</evidence>
<dbReference type="Gene3D" id="3.60.21.10">
    <property type="match status" value="1"/>
</dbReference>
<evidence type="ECO:0000256" key="2">
    <source>
        <dbReference type="ARBA" id="ARBA00022801"/>
    </source>
</evidence>
<accession>A0AAW7XI54</accession>
<name>A0AAW7XI54_9GAMM</name>
<evidence type="ECO:0000256" key="1">
    <source>
        <dbReference type="ARBA" id="ARBA00022723"/>
    </source>
</evidence>
<dbReference type="InterPro" id="IPR050884">
    <property type="entry name" value="CNP_phosphodiesterase-III"/>
</dbReference>
<evidence type="ECO:0000256" key="3">
    <source>
        <dbReference type="ARBA" id="ARBA00023004"/>
    </source>
</evidence>
<dbReference type="EMBL" id="JAUOPG010000005">
    <property type="protein sequence ID" value="MDO6453805.1"/>
    <property type="molecule type" value="Genomic_DNA"/>
</dbReference>
<protein>
    <submittedName>
        <fullName evidence="6">Metallophosphoesterase</fullName>
    </submittedName>
</protein>
<dbReference type="SUPFAM" id="SSF56300">
    <property type="entry name" value="Metallo-dependent phosphatases"/>
    <property type="match status" value="1"/>
</dbReference>
<dbReference type="InterPro" id="IPR029052">
    <property type="entry name" value="Metallo-depent_PP-like"/>
</dbReference>
<organism evidence="6 8">
    <name type="scientific">Neptunomonas phycophila</name>
    <dbReference type="NCBI Taxonomy" id="1572645"/>
    <lineage>
        <taxon>Bacteria</taxon>
        <taxon>Pseudomonadati</taxon>
        <taxon>Pseudomonadota</taxon>
        <taxon>Gammaproteobacteria</taxon>
        <taxon>Oceanospirillales</taxon>
        <taxon>Oceanospirillaceae</taxon>
        <taxon>Neptunomonas</taxon>
    </lineage>
</organism>
<dbReference type="GO" id="GO:0016787">
    <property type="term" value="F:hydrolase activity"/>
    <property type="evidence" value="ECO:0007669"/>
    <property type="project" value="UniProtKB-KW"/>
</dbReference>
<dbReference type="RefSeq" id="WP_290036504.1">
    <property type="nucleotide sequence ID" value="NZ_CAXHZV010000005.1"/>
</dbReference>
<dbReference type="Proteomes" id="UP001169862">
    <property type="component" value="Unassembled WGS sequence"/>
</dbReference>
<dbReference type="PANTHER" id="PTHR42988:SF2">
    <property type="entry name" value="CYCLIC NUCLEOTIDE PHOSPHODIESTERASE CBUA0032-RELATED"/>
    <property type="match status" value="1"/>
</dbReference>
<dbReference type="GO" id="GO:0046872">
    <property type="term" value="F:metal ion binding"/>
    <property type="evidence" value="ECO:0007669"/>
    <property type="project" value="UniProtKB-KW"/>
</dbReference>
<dbReference type="AlphaFoldDB" id="A0AAW7XI54"/>
<dbReference type="PANTHER" id="PTHR42988">
    <property type="entry name" value="PHOSPHOHYDROLASE"/>
    <property type="match status" value="1"/>
</dbReference>
<evidence type="ECO:0000313" key="7">
    <source>
        <dbReference type="EMBL" id="MDP2523453.1"/>
    </source>
</evidence>
<feature type="domain" description="Calcineurin-like phosphoesterase" evidence="5">
    <location>
        <begin position="5"/>
        <end position="196"/>
    </location>
</feature>
<evidence type="ECO:0000313" key="9">
    <source>
        <dbReference type="Proteomes" id="UP001177341"/>
    </source>
</evidence>
<keyword evidence="1" id="KW-0479">Metal-binding</keyword>
<keyword evidence="9" id="KW-1185">Reference proteome</keyword>
<dbReference type="Pfam" id="PF00149">
    <property type="entry name" value="Metallophos"/>
    <property type="match status" value="1"/>
</dbReference>
<reference evidence="6" key="1">
    <citation type="submission" date="2023-07" db="EMBL/GenBank/DDBJ databases">
        <title>Genome content predicts the carbon catabolic preferences of heterotrophic bacteria.</title>
        <authorList>
            <person name="Gralka M."/>
        </authorList>
    </citation>
    <scope>NUCLEOTIDE SEQUENCE</scope>
    <source>
        <strain evidence="7">5G01</strain>
        <strain evidence="6">I2M16</strain>
    </source>
</reference>
<dbReference type="Proteomes" id="UP001177341">
    <property type="component" value="Unassembled WGS sequence"/>
</dbReference>
<comment type="similarity">
    <text evidence="4">Belongs to the cyclic nucleotide phosphodiesterase class-III family.</text>
</comment>
<proteinExistence type="inferred from homology"/>
<keyword evidence="3" id="KW-0408">Iron</keyword>
<dbReference type="InterPro" id="IPR004843">
    <property type="entry name" value="Calcineurin-like_PHP"/>
</dbReference>